<protein>
    <submittedName>
        <fullName evidence="2">Uncharacterized protein</fullName>
    </submittedName>
</protein>
<evidence type="ECO:0000313" key="2">
    <source>
        <dbReference type="EMBL" id="EDV22542.1"/>
    </source>
</evidence>
<dbReference type="GeneID" id="6756111"/>
<feature type="transmembrane region" description="Helical" evidence="1">
    <location>
        <begin position="541"/>
        <end position="564"/>
    </location>
</feature>
<keyword evidence="1" id="KW-1133">Transmembrane helix</keyword>
<proteinExistence type="predicted"/>
<dbReference type="RefSeq" id="XP_002115086.1">
    <property type="nucleotide sequence ID" value="XM_002115050.1"/>
</dbReference>
<dbReference type="Proteomes" id="UP000009022">
    <property type="component" value="Unassembled WGS sequence"/>
</dbReference>
<keyword evidence="1" id="KW-0472">Membrane</keyword>
<evidence type="ECO:0000256" key="1">
    <source>
        <dbReference type="SAM" id="Phobius"/>
    </source>
</evidence>
<organism evidence="2 3">
    <name type="scientific">Trichoplax adhaerens</name>
    <name type="common">Trichoplax reptans</name>
    <dbReference type="NCBI Taxonomy" id="10228"/>
    <lineage>
        <taxon>Eukaryota</taxon>
        <taxon>Metazoa</taxon>
        <taxon>Placozoa</taxon>
        <taxon>Uniplacotomia</taxon>
        <taxon>Trichoplacea</taxon>
        <taxon>Trichoplacidae</taxon>
        <taxon>Trichoplax</taxon>
    </lineage>
</organism>
<dbReference type="AlphaFoldDB" id="B3S3W9"/>
<evidence type="ECO:0000313" key="3">
    <source>
        <dbReference type="Proteomes" id="UP000009022"/>
    </source>
</evidence>
<dbReference type="KEGG" id="tad:TRIADDRAFT_58874"/>
<keyword evidence="3" id="KW-1185">Reference proteome</keyword>
<sequence>MDLRVKPSLVKDEKIYFDDQQTPFQLDHQCMKLMKELQFDNSTFNKELPCNLTVSTPEINDEVHEQNNQEFSFSQISSYNCEEVDISREKEEFTKIYMKQLFDKSSQRFPEILIAETDEQILSSSSKSMYCDEDLVRGNTPDSKRLQNENEGDKVVQIVSESERDFSELYLTDKSSMGGYHSEDLLGLLTQSQNQTCSPDLKANLQPTLTQYPVDELEQDILDAVGLVDEEKLISRNMLMTDIKEATFEEPAIPQFDYEKYIKKLHNEAIFLNFTPYSLPNDYTSSDPLQSMNDVIQKYSSMLPFGRLIDEVLLDIDCVWSNDDSAKSDDISNQQGVYTDRNQIRKYHDNVERFFMIRAEKVDNVENLVSMHGGTAVSCENAPDFDIPSQDEDEISSVNPLNLGDTEVTEIDERGCIIFASERVRANYDLINLLESKHQLDIIPNVIDSPQCSHLAVFMIHPYNFRSDRFALADVFLLAKVLHNTCDLELSVLYAFDNDDLSATIKHLAKTYCKSRAEISKNLLSYHIDYKMQRFKTRMEVLGCYQCFNVFWSVLLVALFLFYLKTASKPMLVH</sequence>
<keyword evidence="1" id="KW-0812">Transmembrane</keyword>
<reference evidence="2 3" key="1">
    <citation type="journal article" date="2008" name="Nature">
        <title>The Trichoplax genome and the nature of placozoans.</title>
        <authorList>
            <person name="Srivastava M."/>
            <person name="Begovic E."/>
            <person name="Chapman J."/>
            <person name="Putnam N.H."/>
            <person name="Hellsten U."/>
            <person name="Kawashima T."/>
            <person name="Kuo A."/>
            <person name="Mitros T."/>
            <person name="Salamov A."/>
            <person name="Carpenter M.L."/>
            <person name="Signorovitch A.Y."/>
            <person name="Moreno M.A."/>
            <person name="Kamm K."/>
            <person name="Grimwood J."/>
            <person name="Schmutz J."/>
            <person name="Shapiro H."/>
            <person name="Grigoriev I.V."/>
            <person name="Buss L.W."/>
            <person name="Schierwater B."/>
            <person name="Dellaporta S.L."/>
            <person name="Rokhsar D.S."/>
        </authorList>
    </citation>
    <scope>NUCLEOTIDE SEQUENCE [LARGE SCALE GENOMIC DNA]</scope>
    <source>
        <strain evidence="2 3">Grell-BS-1999</strain>
    </source>
</reference>
<gene>
    <name evidence="2" type="ORF">TRIADDRAFT_58874</name>
</gene>
<dbReference type="EMBL" id="DS985249">
    <property type="protein sequence ID" value="EDV22542.1"/>
    <property type="molecule type" value="Genomic_DNA"/>
</dbReference>
<accession>B3S3W9</accession>
<dbReference type="InParanoid" id="B3S3W9"/>
<dbReference type="HOGENOM" id="CLU_475171_0_0_1"/>
<dbReference type="CTD" id="6756111"/>
<name>B3S3W9_TRIAD</name>